<feature type="transmembrane region" description="Helical" evidence="5">
    <location>
        <begin position="21"/>
        <end position="41"/>
    </location>
</feature>
<dbReference type="PANTHER" id="PTHR23526:SF2">
    <property type="entry name" value="MAJOR FACILITATOR SUPERFAMILY (MFS) PROFILE DOMAIN-CONTAINING PROTEIN"/>
    <property type="match status" value="1"/>
</dbReference>
<sequence>MAWYTPTDSLSEADQQKGLKVLFYESLSSHAMTLLVTGAFLPGMALALGASNFIIGLLASFAPIAQMAQIPAILIVEKVGLRKLLTVAFGLFSRLALVAAALVPFFAPEGSAVFLFTLFMVIFFIGGSFAGCSRASLIKDLVPEKQRGSILASRLAAATALGAVLSVAAGFSIDGLTKLLNEPAAYAVIFLVAAACGLFGAASVAWMPEPRMPKRTDGGGWISSLARPVKDPNFRRVLIFSAAWSFTVIMSGAFFTVYMLKRIGIPMSWVILLAVLSQVTNIYFFRLWGRISDRFSNKSVLAVSVPLFIVLLLLYPFTTMPERYALTVPLLILIHLIGGISTAGFNLCASNIALRLAPHGNATAYLGANAFVSGLAATIAPILGGAIAGFFEIKEVSIDLFYRADASKVDEAFTISALSFRGIDFVFFAAALTGFYAWHRLSLIEEEGTVSESAVREEVMSSVRTSIFSTSGLSMGMRRMTAFPYEMLRKSARRKKGKDELPRTSDEPGKPPDDPPAEAGAI</sequence>
<keyword evidence="2 5" id="KW-1133">Transmembrane helix</keyword>
<keyword evidence="1 5" id="KW-0812">Transmembrane</keyword>
<feature type="region of interest" description="Disordered" evidence="4">
    <location>
        <begin position="491"/>
        <end position="522"/>
    </location>
</feature>
<feature type="transmembrane region" description="Helical" evidence="5">
    <location>
        <begin position="151"/>
        <end position="173"/>
    </location>
</feature>
<feature type="compositionally biased region" description="Basic and acidic residues" evidence="4">
    <location>
        <begin position="497"/>
        <end position="513"/>
    </location>
</feature>
<feature type="transmembrane region" description="Helical" evidence="5">
    <location>
        <begin position="112"/>
        <end position="130"/>
    </location>
</feature>
<feature type="transmembrane region" description="Helical" evidence="5">
    <location>
        <begin position="366"/>
        <end position="393"/>
    </location>
</feature>
<evidence type="ECO:0000313" key="8">
    <source>
        <dbReference type="Proteomes" id="UP001374893"/>
    </source>
</evidence>
<dbReference type="InterPro" id="IPR052528">
    <property type="entry name" value="Sugar_transport-like"/>
</dbReference>
<feature type="transmembrane region" description="Helical" evidence="5">
    <location>
        <begin position="185"/>
        <end position="206"/>
    </location>
</feature>
<gene>
    <name evidence="7" type="ORF">HAHE_18410</name>
</gene>
<dbReference type="RefSeq" id="WP_338690411.1">
    <property type="nucleotide sequence ID" value="NZ_AP024702.1"/>
</dbReference>
<evidence type="ECO:0000256" key="2">
    <source>
        <dbReference type="ARBA" id="ARBA00022989"/>
    </source>
</evidence>
<dbReference type="PANTHER" id="PTHR23526">
    <property type="entry name" value="INTEGRAL MEMBRANE TRANSPORT PROTEIN-RELATED"/>
    <property type="match status" value="1"/>
</dbReference>
<dbReference type="Proteomes" id="UP001374893">
    <property type="component" value="Chromosome"/>
</dbReference>
<keyword evidence="8" id="KW-1185">Reference proteome</keyword>
<evidence type="ECO:0000259" key="6">
    <source>
        <dbReference type="PROSITE" id="PS50850"/>
    </source>
</evidence>
<reference evidence="7 8" key="1">
    <citation type="submission" date="2021-06" db="EMBL/GenBank/DDBJ databases">
        <title>Complete genome of Haloferula helveola possessing various polysaccharide degrading enzymes.</title>
        <authorList>
            <person name="Takami H."/>
            <person name="Huang C."/>
            <person name="Hamasaki K."/>
        </authorList>
    </citation>
    <scope>NUCLEOTIDE SEQUENCE [LARGE SCALE GENOMIC DNA]</scope>
    <source>
        <strain evidence="7 8">CN-1</strain>
    </source>
</reference>
<feature type="transmembrane region" description="Helical" evidence="5">
    <location>
        <begin position="237"/>
        <end position="260"/>
    </location>
</feature>
<keyword evidence="3 5" id="KW-0472">Membrane</keyword>
<accession>A0ABM7RLF7</accession>
<feature type="transmembrane region" description="Helical" evidence="5">
    <location>
        <begin position="330"/>
        <end position="354"/>
    </location>
</feature>
<dbReference type="Gene3D" id="1.20.1250.20">
    <property type="entry name" value="MFS general substrate transporter like domains"/>
    <property type="match status" value="1"/>
</dbReference>
<evidence type="ECO:0000256" key="1">
    <source>
        <dbReference type="ARBA" id="ARBA00022692"/>
    </source>
</evidence>
<dbReference type="Pfam" id="PF07690">
    <property type="entry name" value="MFS_1"/>
    <property type="match status" value="1"/>
</dbReference>
<evidence type="ECO:0000256" key="4">
    <source>
        <dbReference type="SAM" id="MobiDB-lite"/>
    </source>
</evidence>
<feature type="transmembrane region" description="Helical" evidence="5">
    <location>
        <begin position="53"/>
        <end position="77"/>
    </location>
</feature>
<feature type="transmembrane region" description="Helical" evidence="5">
    <location>
        <begin position="84"/>
        <end position="106"/>
    </location>
</feature>
<dbReference type="EMBL" id="AP024702">
    <property type="protein sequence ID" value="BCX47933.1"/>
    <property type="molecule type" value="Genomic_DNA"/>
</dbReference>
<evidence type="ECO:0000256" key="5">
    <source>
        <dbReference type="SAM" id="Phobius"/>
    </source>
</evidence>
<evidence type="ECO:0000313" key="7">
    <source>
        <dbReference type="EMBL" id="BCX47933.1"/>
    </source>
</evidence>
<name>A0ABM7RLF7_9BACT</name>
<organism evidence="7 8">
    <name type="scientific">Haloferula helveola</name>
    <dbReference type="NCBI Taxonomy" id="490095"/>
    <lineage>
        <taxon>Bacteria</taxon>
        <taxon>Pseudomonadati</taxon>
        <taxon>Verrucomicrobiota</taxon>
        <taxon>Verrucomicrobiia</taxon>
        <taxon>Verrucomicrobiales</taxon>
        <taxon>Verrucomicrobiaceae</taxon>
        <taxon>Haloferula</taxon>
    </lineage>
</organism>
<dbReference type="InterPro" id="IPR020846">
    <property type="entry name" value="MFS_dom"/>
</dbReference>
<dbReference type="PROSITE" id="PS50850">
    <property type="entry name" value="MFS"/>
    <property type="match status" value="1"/>
</dbReference>
<feature type="domain" description="Major facilitator superfamily (MFS) profile" evidence="6">
    <location>
        <begin position="18"/>
        <end position="434"/>
    </location>
</feature>
<dbReference type="InterPro" id="IPR011701">
    <property type="entry name" value="MFS"/>
</dbReference>
<dbReference type="InterPro" id="IPR036259">
    <property type="entry name" value="MFS_trans_sf"/>
</dbReference>
<feature type="transmembrane region" description="Helical" evidence="5">
    <location>
        <begin position="266"/>
        <end position="288"/>
    </location>
</feature>
<dbReference type="SUPFAM" id="SSF103473">
    <property type="entry name" value="MFS general substrate transporter"/>
    <property type="match status" value="1"/>
</dbReference>
<feature type="transmembrane region" description="Helical" evidence="5">
    <location>
        <begin position="300"/>
        <end position="318"/>
    </location>
</feature>
<proteinExistence type="predicted"/>
<evidence type="ECO:0000256" key="3">
    <source>
        <dbReference type="ARBA" id="ARBA00023136"/>
    </source>
</evidence>
<feature type="transmembrane region" description="Helical" evidence="5">
    <location>
        <begin position="413"/>
        <end position="438"/>
    </location>
</feature>
<protein>
    <submittedName>
        <fullName evidence="7">MFS transporter</fullName>
    </submittedName>
</protein>